<feature type="compositionally biased region" description="Acidic residues" evidence="1">
    <location>
        <begin position="9"/>
        <end position="22"/>
    </location>
</feature>
<dbReference type="Proteomes" id="UP000237271">
    <property type="component" value="Unassembled WGS sequence"/>
</dbReference>
<dbReference type="InterPro" id="IPR029526">
    <property type="entry name" value="PGBD"/>
</dbReference>
<gene>
    <name evidence="4" type="ORF">PHPALM_11427</name>
</gene>
<dbReference type="PANTHER" id="PTHR46599">
    <property type="entry name" value="PIGGYBAC TRANSPOSABLE ELEMENT-DERIVED PROTEIN 4"/>
    <property type="match status" value="1"/>
</dbReference>
<keyword evidence="5" id="KW-1185">Reference proteome</keyword>
<evidence type="ECO:0000259" key="3">
    <source>
        <dbReference type="Pfam" id="PF13843"/>
    </source>
</evidence>
<feature type="compositionally biased region" description="Basic and acidic residues" evidence="1">
    <location>
        <begin position="23"/>
        <end position="36"/>
    </location>
</feature>
<evidence type="ECO:0000313" key="5">
    <source>
        <dbReference type="Proteomes" id="UP000237271"/>
    </source>
</evidence>
<sequence>MINLIMSSDSEDDLNEIEEGEGPEDRVIWTPDHPDGIAEDGGNGITNEELEDGDTEDPNSVEAISERHFAEKFLESLGGSEKVLVGEVMGQDMDKLRDYSVNGWSDPVYPDVYAYLQTPYEVISEDNSYPDLRREPHGPTLAAMKCGESPLTLFFFFMPVALWQHIAVCSNNYKHEQLEARVEAYIKRRNKIQRRHPEDTTSIRAPGDVRMSLMAVQPVLPHELCVFIGLLLVRAIQPNREKISNHWKMSDEGGIAKGGFGNYMPRDRFMEISRNLHYSINLDPPAKTDRAWKIRKVVHVLQRTFRRGYIPPAELAFDEAMQPSRSSFNATRVYMKDKPCKGGTKLFMLCSAHTAYCIRFEVYVGKKQHTSDTKSMDKKSGPTAVVRKLKAAFCEGCAKGFRLVVTDRFYTSVVLAILLLLMGFYTVGAIMPSRIGFATKTKNSTPGDYAMIFQVCKIQQGKGDDGDYVVGQQADVFPDVIHREKTGERHEVACPKAVKDYHKYMGGVDVHDQLRLQRCSVAKWLCEIVRSQESSCTLRPNRRLTEGVLRSSVKLLDLTLCTRRWD</sequence>
<feature type="transmembrane region" description="Helical" evidence="2">
    <location>
        <begin position="409"/>
        <end position="431"/>
    </location>
</feature>
<comment type="caution">
    <text evidence="4">The sequence shown here is derived from an EMBL/GenBank/DDBJ whole genome shotgun (WGS) entry which is preliminary data.</text>
</comment>
<reference evidence="4 5" key="1">
    <citation type="journal article" date="2017" name="Genome Biol. Evol.">
        <title>Phytophthora megakarya and P. palmivora, closely related causal agents of cacao black pod rot, underwent increases in genome sizes and gene numbers by different mechanisms.</title>
        <authorList>
            <person name="Ali S.S."/>
            <person name="Shao J."/>
            <person name="Lary D.J."/>
            <person name="Kronmiller B."/>
            <person name="Shen D."/>
            <person name="Strem M.D."/>
            <person name="Amoako-Attah I."/>
            <person name="Akrofi A.Y."/>
            <person name="Begoude B.A."/>
            <person name="Ten Hoopen G.M."/>
            <person name="Coulibaly K."/>
            <person name="Kebe B.I."/>
            <person name="Melnick R.L."/>
            <person name="Guiltinan M.J."/>
            <person name="Tyler B.M."/>
            <person name="Meinhardt L.W."/>
            <person name="Bailey B.A."/>
        </authorList>
    </citation>
    <scope>NUCLEOTIDE SEQUENCE [LARGE SCALE GENOMIC DNA]</scope>
    <source>
        <strain evidence="5">sbr112.9</strain>
    </source>
</reference>
<feature type="compositionally biased region" description="Acidic residues" evidence="1">
    <location>
        <begin position="48"/>
        <end position="59"/>
    </location>
</feature>
<keyword evidence="2" id="KW-1133">Transmembrane helix</keyword>
<name>A0A2P4Y2B6_9STRA</name>
<evidence type="ECO:0000256" key="2">
    <source>
        <dbReference type="SAM" id="Phobius"/>
    </source>
</evidence>
<accession>A0A2P4Y2B6</accession>
<dbReference type="AlphaFoldDB" id="A0A2P4Y2B6"/>
<keyword evidence="2" id="KW-0472">Membrane</keyword>
<proteinExistence type="predicted"/>
<protein>
    <recommendedName>
        <fullName evidence="3">PiggyBac transposable element-derived protein domain-containing protein</fullName>
    </recommendedName>
</protein>
<feature type="domain" description="PiggyBac transposable element-derived protein" evidence="3">
    <location>
        <begin position="149"/>
        <end position="515"/>
    </location>
</feature>
<dbReference type="EMBL" id="NCKW01006387">
    <property type="protein sequence ID" value="POM71941.1"/>
    <property type="molecule type" value="Genomic_DNA"/>
</dbReference>
<evidence type="ECO:0000313" key="4">
    <source>
        <dbReference type="EMBL" id="POM71941.1"/>
    </source>
</evidence>
<keyword evidence="2" id="KW-0812">Transmembrane</keyword>
<dbReference type="OrthoDB" id="124126at2759"/>
<feature type="region of interest" description="Disordered" evidence="1">
    <location>
        <begin position="1"/>
        <end position="59"/>
    </location>
</feature>
<organism evidence="4 5">
    <name type="scientific">Phytophthora palmivora</name>
    <dbReference type="NCBI Taxonomy" id="4796"/>
    <lineage>
        <taxon>Eukaryota</taxon>
        <taxon>Sar</taxon>
        <taxon>Stramenopiles</taxon>
        <taxon>Oomycota</taxon>
        <taxon>Peronosporomycetes</taxon>
        <taxon>Peronosporales</taxon>
        <taxon>Peronosporaceae</taxon>
        <taxon>Phytophthora</taxon>
    </lineage>
</organism>
<dbReference type="PANTHER" id="PTHR46599:SF3">
    <property type="entry name" value="PIGGYBAC TRANSPOSABLE ELEMENT-DERIVED PROTEIN 4"/>
    <property type="match status" value="1"/>
</dbReference>
<evidence type="ECO:0000256" key="1">
    <source>
        <dbReference type="SAM" id="MobiDB-lite"/>
    </source>
</evidence>
<dbReference type="Pfam" id="PF13843">
    <property type="entry name" value="DDE_Tnp_1_7"/>
    <property type="match status" value="1"/>
</dbReference>